<comment type="caution">
    <text evidence="1">The sequence shown here is derived from an EMBL/GenBank/DDBJ whole genome shotgun (WGS) entry which is preliminary data.</text>
</comment>
<dbReference type="EMBL" id="JYDL01000185">
    <property type="protein sequence ID" value="KRX13759.1"/>
    <property type="molecule type" value="Genomic_DNA"/>
</dbReference>
<organism evidence="1 2">
    <name type="scientific">Trichinella nelsoni</name>
    <dbReference type="NCBI Taxonomy" id="6336"/>
    <lineage>
        <taxon>Eukaryota</taxon>
        <taxon>Metazoa</taxon>
        <taxon>Ecdysozoa</taxon>
        <taxon>Nematoda</taxon>
        <taxon>Enoplea</taxon>
        <taxon>Dorylaimia</taxon>
        <taxon>Trichinellida</taxon>
        <taxon>Trichinellidae</taxon>
        <taxon>Trichinella</taxon>
    </lineage>
</organism>
<keyword evidence="2" id="KW-1185">Reference proteome</keyword>
<sequence length="96" mass="11114">MYHSPTNVILIFANEAGVRLLQLFTIHVFMRGKLLQVVYCLTVRKDLSSYIWIFELLHSKLEELGFQVDPAKFVCDSRQFKQLPCAKMLCFGRSAT</sequence>
<gene>
    <name evidence="1" type="ORF">T07_11914</name>
</gene>
<dbReference type="AlphaFoldDB" id="A0A0V0RHA0"/>
<dbReference type="Proteomes" id="UP000054630">
    <property type="component" value="Unassembled WGS sequence"/>
</dbReference>
<accession>A0A0V0RHA0</accession>
<evidence type="ECO:0008006" key="3">
    <source>
        <dbReference type="Google" id="ProtNLM"/>
    </source>
</evidence>
<protein>
    <recommendedName>
        <fullName evidence="3">MULE transposase domain-containing protein</fullName>
    </recommendedName>
</protein>
<evidence type="ECO:0000313" key="2">
    <source>
        <dbReference type="Proteomes" id="UP000054630"/>
    </source>
</evidence>
<dbReference type="OrthoDB" id="10470604at2759"/>
<proteinExistence type="predicted"/>
<name>A0A0V0RHA0_9BILA</name>
<reference evidence="1 2" key="1">
    <citation type="submission" date="2015-01" db="EMBL/GenBank/DDBJ databases">
        <title>Evolution of Trichinella species and genotypes.</title>
        <authorList>
            <person name="Korhonen P.K."/>
            <person name="Edoardo P."/>
            <person name="Giuseppe L.R."/>
            <person name="Gasser R.B."/>
        </authorList>
    </citation>
    <scope>NUCLEOTIDE SEQUENCE [LARGE SCALE GENOMIC DNA]</scope>
    <source>
        <strain evidence="1">ISS37</strain>
    </source>
</reference>
<evidence type="ECO:0000313" key="1">
    <source>
        <dbReference type="EMBL" id="KRX13759.1"/>
    </source>
</evidence>